<keyword evidence="1" id="KW-1185">Reference proteome</keyword>
<organism evidence="1 2">
    <name type="scientific">Trichuris muris</name>
    <name type="common">Mouse whipworm</name>
    <dbReference type="NCBI Taxonomy" id="70415"/>
    <lineage>
        <taxon>Eukaryota</taxon>
        <taxon>Metazoa</taxon>
        <taxon>Ecdysozoa</taxon>
        <taxon>Nematoda</taxon>
        <taxon>Enoplea</taxon>
        <taxon>Dorylaimia</taxon>
        <taxon>Trichinellida</taxon>
        <taxon>Trichuridae</taxon>
        <taxon>Trichuris</taxon>
    </lineage>
</organism>
<evidence type="ECO:0000313" key="1">
    <source>
        <dbReference type="Proteomes" id="UP000046395"/>
    </source>
</evidence>
<accession>A0A5S6Q8C9</accession>
<dbReference type="WBParaSite" id="TMUE_1000003474.1">
    <property type="protein sequence ID" value="TMUE_1000003474.1"/>
    <property type="gene ID" value="WBGene00289318"/>
</dbReference>
<evidence type="ECO:0000313" key="2">
    <source>
        <dbReference type="WBParaSite" id="TMUE_1000003474.1"/>
    </source>
</evidence>
<dbReference type="Proteomes" id="UP000046395">
    <property type="component" value="Unassembled WGS sequence"/>
</dbReference>
<sequence length="77" mass="9182">MKPRCLPDIAGAPSDEENRFPSRVSYQFLREKHFLNHLLRFYESYIGQRRASLPETRTAFALHPQPYHRYDAGQCHY</sequence>
<proteinExistence type="predicted"/>
<name>A0A5S6Q8C9_TRIMR</name>
<dbReference type="AlphaFoldDB" id="A0A5S6Q8C9"/>
<reference evidence="2" key="1">
    <citation type="submission" date="2019-12" db="UniProtKB">
        <authorList>
            <consortium name="WormBaseParasite"/>
        </authorList>
    </citation>
    <scope>IDENTIFICATION</scope>
</reference>
<protein>
    <submittedName>
        <fullName evidence="2">Uncharacterized protein</fullName>
    </submittedName>
</protein>